<evidence type="ECO:0000313" key="8">
    <source>
        <dbReference type="EMBL" id="REA80486.1"/>
    </source>
</evidence>
<keyword evidence="5" id="KW-0862">Zinc</keyword>
<dbReference type="NCBIfam" id="NF006826">
    <property type="entry name" value="PRK09347.1-3"/>
    <property type="match status" value="1"/>
</dbReference>
<accession>A0A317YVC2</accession>
<dbReference type="Gene3D" id="3.30.1130.10">
    <property type="match status" value="1"/>
</dbReference>
<dbReference type="PANTHER" id="PTHR11109:SF7">
    <property type="entry name" value="GTP CYCLOHYDROLASE 1"/>
    <property type="match status" value="1"/>
</dbReference>
<keyword evidence="5" id="KW-0547">Nucleotide-binding</keyword>
<dbReference type="NCBIfam" id="NF006825">
    <property type="entry name" value="PRK09347.1-2"/>
    <property type="match status" value="1"/>
</dbReference>
<feature type="domain" description="GTP cyclohydrolase I" evidence="6">
    <location>
        <begin position="40"/>
        <end position="213"/>
    </location>
</feature>
<dbReference type="GO" id="GO:0006730">
    <property type="term" value="P:one-carbon metabolic process"/>
    <property type="evidence" value="ECO:0007669"/>
    <property type="project" value="UniProtKB-UniRule"/>
</dbReference>
<keyword evidence="5" id="KW-0479">Metal-binding</keyword>
<dbReference type="Pfam" id="PF01227">
    <property type="entry name" value="GTP_cyclohydroI"/>
    <property type="match status" value="1"/>
</dbReference>
<dbReference type="Proteomes" id="UP000246800">
    <property type="component" value="Unassembled WGS sequence"/>
</dbReference>
<dbReference type="Gene3D" id="1.10.286.10">
    <property type="match status" value="1"/>
</dbReference>
<keyword evidence="5" id="KW-0342">GTP-binding</keyword>
<dbReference type="HAMAP" id="MF_00223">
    <property type="entry name" value="FolE"/>
    <property type="match status" value="1"/>
</dbReference>
<evidence type="ECO:0000256" key="1">
    <source>
        <dbReference type="ARBA" id="ARBA00001052"/>
    </source>
</evidence>
<dbReference type="GO" id="GO:0046654">
    <property type="term" value="P:tetrahydrofolate biosynthetic process"/>
    <property type="evidence" value="ECO:0007669"/>
    <property type="project" value="UniProtKB-UniRule"/>
</dbReference>
<dbReference type="NCBIfam" id="TIGR00063">
    <property type="entry name" value="folE"/>
    <property type="match status" value="1"/>
</dbReference>
<feature type="binding site" evidence="5">
    <location>
        <position position="106"/>
    </location>
    <ligand>
        <name>Zn(2+)</name>
        <dbReference type="ChEBI" id="CHEBI:29105"/>
    </ligand>
</feature>
<dbReference type="GO" id="GO:0003934">
    <property type="term" value="F:GTP cyclohydrolase I activity"/>
    <property type="evidence" value="ECO:0007669"/>
    <property type="project" value="UniProtKB-UniRule"/>
</dbReference>
<feature type="binding site" evidence="5">
    <location>
        <position position="177"/>
    </location>
    <ligand>
        <name>Zn(2+)</name>
        <dbReference type="ChEBI" id="CHEBI:29105"/>
    </ligand>
</feature>
<dbReference type="GO" id="GO:0005737">
    <property type="term" value="C:cytoplasm"/>
    <property type="evidence" value="ECO:0007669"/>
    <property type="project" value="TreeGrafter"/>
</dbReference>
<keyword evidence="4 5" id="KW-0378">Hydrolase</keyword>
<dbReference type="EMBL" id="QQPC01000079">
    <property type="protein sequence ID" value="REA80486.1"/>
    <property type="molecule type" value="Genomic_DNA"/>
</dbReference>
<reference evidence="7 9" key="1">
    <citation type="journal article" date="2018" name="Vet. Microbiol.">
        <title>Clonal diversity and geographic distribution of methicillin-resistant Staphylococcus pseudintermedius from Australian animals: Discovery of novel sequence types.</title>
        <authorList>
            <person name="Worthing K.A."/>
            <person name="Abraham S."/>
            <person name="Coombs G.W."/>
            <person name="Pang S."/>
            <person name="Saputra S."/>
            <person name="Jordan D."/>
            <person name="Trott D.J."/>
            <person name="Norris J.M."/>
        </authorList>
    </citation>
    <scope>NUCLEOTIDE SEQUENCE [LARGE SCALE GENOMIC DNA]</scope>
    <source>
        <strain evidence="7 9">ST525 1</strain>
    </source>
</reference>
<dbReference type="SUPFAM" id="SSF55620">
    <property type="entry name" value="Tetrahydrobiopterin biosynthesis enzymes-like"/>
    <property type="match status" value="1"/>
</dbReference>
<name>A0A317YVC2_STAPS</name>
<dbReference type="EC" id="3.5.4.16" evidence="5"/>
<evidence type="ECO:0000256" key="2">
    <source>
        <dbReference type="ARBA" id="ARBA00005080"/>
    </source>
</evidence>
<feature type="binding site" evidence="5">
    <location>
        <position position="109"/>
    </location>
    <ligand>
        <name>Zn(2+)</name>
        <dbReference type="ChEBI" id="CHEBI:29105"/>
    </ligand>
</feature>
<dbReference type="GO" id="GO:0008270">
    <property type="term" value="F:zinc ion binding"/>
    <property type="evidence" value="ECO:0007669"/>
    <property type="project" value="UniProtKB-UniRule"/>
</dbReference>
<comment type="similarity">
    <text evidence="5">Belongs to the GTP cyclohydrolase I family.</text>
</comment>
<comment type="pathway">
    <text evidence="2 5">Cofactor biosynthesis; 7,8-dihydroneopterin triphosphate biosynthesis; 7,8-dihydroneopterin triphosphate from GTP: step 1/1.</text>
</comment>
<organism evidence="8 10">
    <name type="scientific">Staphylococcus pseudintermedius</name>
    <dbReference type="NCBI Taxonomy" id="283734"/>
    <lineage>
        <taxon>Bacteria</taxon>
        <taxon>Bacillati</taxon>
        <taxon>Bacillota</taxon>
        <taxon>Bacilli</taxon>
        <taxon>Bacillales</taxon>
        <taxon>Staphylococcaceae</taxon>
        <taxon>Staphylococcus</taxon>
        <taxon>Staphylococcus intermedius group</taxon>
    </lineage>
</organism>
<protein>
    <recommendedName>
        <fullName evidence="5">GTP cyclohydrolase 1</fullName>
        <ecNumber evidence="5">3.5.4.16</ecNumber>
    </recommendedName>
    <alternativeName>
        <fullName evidence="5">GTP cyclohydrolase I</fullName>
        <shortName evidence="5">GTP-CH-I</shortName>
    </alternativeName>
</protein>
<evidence type="ECO:0000259" key="6">
    <source>
        <dbReference type="Pfam" id="PF01227"/>
    </source>
</evidence>
<dbReference type="PROSITE" id="PS00860">
    <property type="entry name" value="GTP_CYCLOHYDROL_1_2"/>
    <property type="match status" value="1"/>
</dbReference>
<evidence type="ECO:0000256" key="4">
    <source>
        <dbReference type="ARBA" id="ARBA00022801"/>
    </source>
</evidence>
<dbReference type="FunFam" id="3.30.1130.10:FF:000001">
    <property type="entry name" value="GTP cyclohydrolase 1"/>
    <property type="match status" value="1"/>
</dbReference>
<dbReference type="InterPro" id="IPR020602">
    <property type="entry name" value="GTP_CycHdrlase_I_dom"/>
</dbReference>
<dbReference type="InterPro" id="IPR001474">
    <property type="entry name" value="GTP_CycHdrlase_I"/>
</dbReference>
<comment type="caution">
    <text evidence="8">The sequence shown here is derived from an EMBL/GenBank/DDBJ whole genome shotgun (WGS) entry which is preliminary data.</text>
</comment>
<proteinExistence type="inferred from homology"/>
<dbReference type="OrthoDB" id="9801207at2"/>
<dbReference type="Proteomes" id="UP000256409">
    <property type="component" value="Unassembled WGS sequence"/>
</dbReference>
<reference evidence="10" key="3">
    <citation type="journal article" date="2018" name="Vet. Microbiol.">
        <title>Molecular epidemiology of methicillin-resistant staphylococci amongst veterinary personnel, personnel-owned pets, patients and the hospital environment of two companion animal veterinary hospitals.</title>
        <authorList>
            <person name="Worthing K.A."/>
            <person name="Brown J."/>
            <person name="Gerber L."/>
            <person name="Abraham S."/>
            <person name="Trott D."/>
            <person name="Norris J.M."/>
        </authorList>
    </citation>
    <scope>NUCLEOTIDE SEQUENCE [LARGE SCALE GENOMIC DNA]</scope>
    <source>
        <strain evidence="10">ST496-2</strain>
    </source>
</reference>
<keyword evidence="3 5" id="KW-0554">One-carbon metabolism</keyword>
<comment type="catalytic activity">
    <reaction evidence="1 5">
        <text>GTP + H2O = 7,8-dihydroneopterin 3'-triphosphate + formate + H(+)</text>
        <dbReference type="Rhea" id="RHEA:17473"/>
        <dbReference type="ChEBI" id="CHEBI:15377"/>
        <dbReference type="ChEBI" id="CHEBI:15378"/>
        <dbReference type="ChEBI" id="CHEBI:15740"/>
        <dbReference type="ChEBI" id="CHEBI:37565"/>
        <dbReference type="ChEBI" id="CHEBI:58462"/>
        <dbReference type="EC" id="3.5.4.16"/>
    </reaction>
</comment>
<dbReference type="AlphaFoldDB" id="A0A317YVC2"/>
<dbReference type="PROSITE" id="PS00859">
    <property type="entry name" value="GTP_CYCLOHYDROL_1_1"/>
    <property type="match status" value="1"/>
</dbReference>
<sequence length="214" mass="24475">MFNQVESLKVISDEQYKKLKVLKPDIKKSEQDLVNIMIGLRKLICVCGDDPTRDGLEETPFRVLKAYLEYTEGYREDPRKHLEKEFDVDGHQELVIVKDIEFNSLCEHHFAPFHGRVHIGYIPKKKITGLSKFGRLVDGYSKRFQVQERLTTQIADAIDEVLQAQGVMVVVEAKHMCMCGRGIKKATSSTTTSAIRGSFKDNAQLRNEFLSLIK</sequence>
<dbReference type="InterPro" id="IPR043134">
    <property type="entry name" value="GTP-CH-I_N"/>
</dbReference>
<dbReference type="PANTHER" id="PTHR11109">
    <property type="entry name" value="GTP CYCLOHYDROLASE I"/>
    <property type="match status" value="1"/>
</dbReference>
<evidence type="ECO:0000256" key="5">
    <source>
        <dbReference type="HAMAP-Rule" id="MF_00223"/>
    </source>
</evidence>
<evidence type="ECO:0000313" key="9">
    <source>
        <dbReference type="Proteomes" id="UP000246800"/>
    </source>
</evidence>
<dbReference type="GO" id="GO:0006729">
    <property type="term" value="P:tetrahydrobiopterin biosynthetic process"/>
    <property type="evidence" value="ECO:0007669"/>
    <property type="project" value="TreeGrafter"/>
</dbReference>
<dbReference type="InterPro" id="IPR043133">
    <property type="entry name" value="GTP-CH-I_C/QueF"/>
</dbReference>
<dbReference type="InterPro" id="IPR018234">
    <property type="entry name" value="GTP_CycHdrlase_I_CS"/>
</dbReference>
<gene>
    <name evidence="5 8" type="primary">folE</name>
    <name evidence="7" type="ORF">DD902_04230</name>
    <name evidence="8" type="ORF">DV961_11090</name>
</gene>
<reference evidence="8" key="2">
    <citation type="journal article" date="2018" name="Vet. Microbiol.">
        <title>Methicillin-resistant staphylococci amongst veterinary personnel, personnel-owned pets, patients and the hospital environment of two small animal veterinary hospitals.</title>
        <authorList>
            <person name="Worthing K.A."/>
            <person name="Brown J."/>
            <person name="Gerber L."/>
            <person name="Abraham S."/>
            <person name="Trott D."/>
            <person name="Norris J.M."/>
        </authorList>
    </citation>
    <scope>NUCLEOTIDE SEQUENCE</scope>
    <source>
        <strain evidence="8">ST496-2</strain>
    </source>
</reference>
<dbReference type="GO" id="GO:0005525">
    <property type="term" value="F:GTP binding"/>
    <property type="evidence" value="ECO:0007669"/>
    <property type="project" value="UniProtKB-KW"/>
</dbReference>
<evidence type="ECO:0000313" key="10">
    <source>
        <dbReference type="Proteomes" id="UP000256409"/>
    </source>
</evidence>
<evidence type="ECO:0000313" key="7">
    <source>
        <dbReference type="EMBL" id="PWZ75875.1"/>
    </source>
</evidence>
<dbReference type="EMBL" id="QEIT01000021">
    <property type="protein sequence ID" value="PWZ75875.1"/>
    <property type="molecule type" value="Genomic_DNA"/>
</dbReference>
<dbReference type="UniPathway" id="UPA00848">
    <property type="reaction ID" value="UER00151"/>
</dbReference>
<evidence type="ECO:0000256" key="3">
    <source>
        <dbReference type="ARBA" id="ARBA00022563"/>
    </source>
</evidence>
<comment type="subunit">
    <text evidence="5">Homopolymer.</text>
</comment>